<comment type="function">
    <text evidence="6 7">Recruits TFIIH to the initiation complex and stimulates the RNA polymerase II C-terminal domain kinase and DNA-dependent ATPase activities of TFIIH. Both TFIIH and TFIIE are required for promoter clearance by RNA polymerase.</text>
</comment>
<evidence type="ECO:0000256" key="3">
    <source>
        <dbReference type="ARBA" id="ARBA00023125"/>
    </source>
</evidence>
<evidence type="ECO:0000313" key="10">
    <source>
        <dbReference type="Proteomes" id="UP000005239"/>
    </source>
</evidence>
<dbReference type="GO" id="GO:0000993">
    <property type="term" value="F:RNA polymerase II complex binding"/>
    <property type="evidence" value="ECO:0007669"/>
    <property type="project" value="EnsemblMetazoa"/>
</dbReference>
<dbReference type="GO" id="GO:0003677">
    <property type="term" value="F:DNA binding"/>
    <property type="evidence" value="ECO:0007669"/>
    <property type="project" value="UniProtKB-UniRule"/>
</dbReference>
<reference evidence="10" key="1">
    <citation type="journal article" date="2008" name="Nat. Genet.">
        <title>The Pristionchus pacificus genome provides a unique perspective on nematode lifestyle and parasitism.</title>
        <authorList>
            <person name="Dieterich C."/>
            <person name="Clifton S.W."/>
            <person name="Schuster L.N."/>
            <person name="Chinwalla A."/>
            <person name="Delehaunty K."/>
            <person name="Dinkelacker I."/>
            <person name="Fulton L."/>
            <person name="Fulton R."/>
            <person name="Godfrey J."/>
            <person name="Minx P."/>
            <person name="Mitreva M."/>
            <person name="Roeseler W."/>
            <person name="Tian H."/>
            <person name="Witte H."/>
            <person name="Yang S.P."/>
            <person name="Wilson R.K."/>
            <person name="Sommer R.J."/>
        </authorList>
    </citation>
    <scope>NUCLEOTIDE SEQUENCE [LARGE SCALE GENOMIC DNA]</scope>
    <source>
        <strain evidence="10">PS312</strain>
    </source>
</reference>
<dbReference type="InterPro" id="IPR016656">
    <property type="entry name" value="TFIIE-bsu"/>
</dbReference>
<feature type="region of interest" description="Disordered" evidence="8">
    <location>
        <begin position="256"/>
        <end position="276"/>
    </location>
</feature>
<dbReference type="PANTHER" id="PTHR12716">
    <property type="entry name" value="TRANSCRIPTION INITIATION FACTOR IIE, BETA SUBUNIT"/>
    <property type="match status" value="1"/>
</dbReference>
<evidence type="ECO:0000256" key="5">
    <source>
        <dbReference type="ARBA" id="ARBA00023242"/>
    </source>
</evidence>
<dbReference type="OrthoDB" id="5323195at2759"/>
<dbReference type="PROSITE" id="PS51351">
    <property type="entry name" value="TFIIE_BETA_C"/>
    <property type="match status" value="1"/>
</dbReference>
<dbReference type="Gene3D" id="1.10.10.10">
    <property type="entry name" value="Winged helix-like DNA-binding domain superfamily/Winged helix DNA-binding domain"/>
    <property type="match status" value="1"/>
</dbReference>
<dbReference type="PIRSF" id="PIRSF016398">
    <property type="entry name" value="TFIIE-beta"/>
    <property type="match status" value="1"/>
</dbReference>
<dbReference type="InterPro" id="IPR040501">
    <property type="entry name" value="TFA2_Winged_2"/>
</dbReference>
<dbReference type="GO" id="GO:0006367">
    <property type="term" value="P:transcription initiation at RNA polymerase II promoter"/>
    <property type="evidence" value="ECO:0000318"/>
    <property type="project" value="GO_Central"/>
</dbReference>
<evidence type="ECO:0000256" key="2">
    <source>
        <dbReference type="ARBA" id="ARBA00023015"/>
    </source>
</evidence>
<organism evidence="9 10">
    <name type="scientific">Pristionchus pacificus</name>
    <name type="common">Parasitic nematode worm</name>
    <dbReference type="NCBI Taxonomy" id="54126"/>
    <lineage>
        <taxon>Eukaryota</taxon>
        <taxon>Metazoa</taxon>
        <taxon>Ecdysozoa</taxon>
        <taxon>Nematoda</taxon>
        <taxon>Chromadorea</taxon>
        <taxon>Rhabditida</taxon>
        <taxon>Rhabditina</taxon>
        <taxon>Diplogasteromorpha</taxon>
        <taxon>Diplogasteroidea</taxon>
        <taxon>Neodiplogasteridae</taxon>
        <taxon>Pristionchus</taxon>
    </lineage>
</organism>
<dbReference type="CDD" id="cd07977">
    <property type="entry name" value="TFIIE_beta_winged_helix"/>
    <property type="match status" value="1"/>
</dbReference>
<keyword evidence="2 7" id="KW-0805">Transcription regulation</keyword>
<keyword evidence="4 7" id="KW-0804">Transcription</keyword>
<feature type="region of interest" description="Disordered" evidence="8">
    <location>
        <begin position="15"/>
        <end position="55"/>
    </location>
</feature>
<accession>A0A2A6BZ31</accession>
<dbReference type="EnsemblMetazoa" id="PPA39958.1">
    <property type="protein sequence ID" value="PPA39958.1"/>
    <property type="gene ID" value="WBGene00278327"/>
</dbReference>
<evidence type="ECO:0000256" key="8">
    <source>
        <dbReference type="SAM" id="MobiDB-lite"/>
    </source>
</evidence>
<proteinExistence type="inferred from homology"/>
<dbReference type="SUPFAM" id="SSF46785">
    <property type="entry name" value="Winged helix' DNA-binding domain"/>
    <property type="match status" value="1"/>
</dbReference>
<dbReference type="GO" id="GO:0005673">
    <property type="term" value="C:transcription factor TFIIE complex"/>
    <property type="evidence" value="ECO:0000318"/>
    <property type="project" value="GO_Central"/>
</dbReference>
<dbReference type="InterPro" id="IPR036390">
    <property type="entry name" value="WH_DNA-bd_sf"/>
</dbReference>
<name>A0A2A6BZ31_PRIPA</name>
<dbReference type="FunFam" id="1.10.10.10:FF:000177">
    <property type="entry name" value="Transcription initiation factor IIE subunit beta"/>
    <property type="match status" value="1"/>
</dbReference>
<dbReference type="AlphaFoldDB" id="A0A2A6BZ31"/>
<comment type="subcellular location">
    <subcellularLocation>
        <location evidence="1 7">Nucleus</location>
    </subcellularLocation>
</comment>
<dbReference type="InterPro" id="IPR036388">
    <property type="entry name" value="WH-like_DNA-bd_sf"/>
</dbReference>
<gene>
    <name evidence="9" type="primary">WBGene00278327</name>
</gene>
<evidence type="ECO:0000256" key="4">
    <source>
        <dbReference type="ARBA" id="ARBA00023163"/>
    </source>
</evidence>
<evidence type="ECO:0000256" key="1">
    <source>
        <dbReference type="ARBA" id="ARBA00004123"/>
    </source>
</evidence>
<keyword evidence="5 7" id="KW-0539">Nucleus</keyword>
<feature type="compositionally biased region" description="Basic residues" evidence="8">
    <location>
        <begin position="266"/>
        <end position="276"/>
    </location>
</feature>
<comment type="subunit">
    <text evidence="7">Tetramer of two alpha and two beta chains.</text>
</comment>
<reference evidence="9" key="2">
    <citation type="submission" date="2022-06" db="UniProtKB">
        <authorList>
            <consortium name="EnsemblMetazoa"/>
        </authorList>
    </citation>
    <scope>IDENTIFICATION</scope>
    <source>
        <strain evidence="9">PS312</strain>
    </source>
</reference>
<protein>
    <recommendedName>
        <fullName evidence="7">Transcription initiation factor IIE subunit beta</fullName>
    </recommendedName>
</protein>
<evidence type="ECO:0000313" key="9">
    <source>
        <dbReference type="EnsemblMetazoa" id="PPA39958.1"/>
    </source>
</evidence>
<sequence>MDASLLKSKAAFMKAASTTSAVQIRPQPEYSTYDSEQVKKKKKKKSSHKTEDTGGKALDNLEVDYSSASNAIANSANFSTMAKIVDYMKKRRLSNITNDWGLSLNEILEEIQVFDLSKKSEQWLREALPKNPRLTVVDDSKFVFKPPYPIKGKTSLIKVLVKQHQDGRGGILLSDLSECIPNPEKSLESLSSEVIVIPTQVNKRKDKVIFWNDPSTNFEVDEDFKAIWRMISIDHLDEKKIEEYLVKHGIDTMRDLAPKKNMVGPPKRKQAKRRTNVKVHNEHLDDVLEDYN</sequence>
<keyword evidence="3 7" id="KW-0238">DNA-binding</keyword>
<dbReference type="InterPro" id="IPR003166">
    <property type="entry name" value="TFIIE_bsu_DNA-bd"/>
</dbReference>
<dbReference type="PANTHER" id="PTHR12716:SF8">
    <property type="entry name" value="TRANSCRIPTION INITIATION FACTOR IIE SUBUNIT BETA"/>
    <property type="match status" value="1"/>
</dbReference>
<accession>A0A8R1USU0</accession>
<dbReference type="Pfam" id="PF02186">
    <property type="entry name" value="TFIIE_beta"/>
    <property type="match status" value="1"/>
</dbReference>
<dbReference type="Proteomes" id="UP000005239">
    <property type="component" value="Unassembled WGS sequence"/>
</dbReference>
<evidence type="ECO:0000256" key="6">
    <source>
        <dbReference type="ARBA" id="ARBA00025581"/>
    </source>
</evidence>
<evidence type="ECO:0000256" key="7">
    <source>
        <dbReference type="PIRNR" id="PIRNR016398"/>
    </source>
</evidence>
<dbReference type="Pfam" id="PF18121">
    <property type="entry name" value="TFA2_Winged_2"/>
    <property type="match status" value="1"/>
</dbReference>
<keyword evidence="10" id="KW-1185">Reference proteome</keyword>
<comment type="similarity">
    <text evidence="7">Belongs to the TFIIE beta subunit family.</text>
</comment>